<evidence type="ECO:0000313" key="2">
    <source>
        <dbReference type="MGI" id="MGI:95484"/>
    </source>
</evidence>
<reference evidence="1" key="4">
    <citation type="submission" date="2025-09" db="UniProtKB">
        <authorList>
            <consortium name="Ensembl"/>
        </authorList>
    </citation>
    <scope>IDENTIFICATION</scope>
    <source>
        <strain evidence="1">C57BL/6J</strain>
    </source>
</reference>
<sequence length="123" mass="13647">MLWIWAVLPLVLAGSQLRVHTQGTNSISESLKLRRRVRETDKNCSEGLYQGGPFCCQPCQPGLSAIQSDSWPRRQCKAWAPSHGVSFKLNKTLAGHSHKFCATIAPAHLAGRIQVKKKLRTAK</sequence>
<dbReference type="Bgee" id="ENSMUSG00000024778">
    <property type="expression patterns" value="Expressed in granulocyte and 159 other cell types or tissues"/>
</dbReference>
<evidence type="ECO:0000313" key="3">
    <source>
        <dbReference type="Proteomes" id="UP000000589"/>
    </source>
</evidence>
<dbReference type="AlphaFoldDB" id="A0A494BBE8"/>
<dbReference type="VEuPathDB" id="HostDB:ENSMUSG00000024778"/>
<dbReference type="Ensembl" id="ENSMUST00000235709.2">
    <property type="protein sequence ID" value="ENSMUSP00000158489.2"/>
    <property type="gene ID" value="ENSMUSG00000024778.14"/>
</dbReference>
<accession>A0A494BBE8</accession>
<dbReference type="Antibodypedia" id="4525">
    <property type="antibodies" value="3074 antibodies from 55 providers"/>
</dbReference>
<reference evidence="1 3" key="1">
    <citation type="journal article" date="2009" name="PLoS Biol.">
        <title>Lineage-specific biology revealed by a finished genome assembly of the mouse.</title>
        <authorList>
            <consortium name="Mouse Genome Sequencing Consortium"/>
            <person name="Church D.M."/>
            <person name="Goodstadt L."/>
            <person name="Hillier L.W."/>
            <person name="Zody M.C."/>
            <person name="Goldstein S."/>
            <person name="She X."/>
            <person name="Bult C.J."/>
            <person name="Agarwala R."/>
            <person name="Cherry J.L."/>
            <person name="DiCuccio M."/>
            <person name="Hlavina W."/>
            <person name="Kapustin Y."/>
            <person name="Meric P."/>
            <person name="Maglott D."/>
            <person name="Birtle Z."/>
            <person name="Marques A.C."/>
            <person name="Graves T."/>
            <person name="Zhou S."/>
            <person name="Teague B."/>
            <person name="Potamousis K."/>
            <person name="Churas C."/>
            <person name="Place M."/>
            <person name="Herschleb J."/>
            <person name="Runnheim R."/>
            <person name="Forrest D."/>
            <person name="Amos-Landgraf J."/>
            <person name="Schwartz D.C."/>
            <person name="Cheng Z."/>
            <person name="Lindblad-Toh K."/>
            <person name="Eichler E.E."/>
            <person name="Ponting C.P."/>
        </authorList>
    </citation>
    <scope>NUCLEOTIDE SEQUENCE [LARGE SCALE GENOMIC DNA]</scope>
    <source>
        <strain evidence="1 3">C57BL/6J</strain>
    </source>
</reference>
<organism evidence="1 3">
    <name type="scientific">Mus musculus</name>
    <name type="common">Mouse</name>
    <dbReference type="NCBI Taxonomy" id="10090"/>
    <lineage>
        <taxon>Eukaryota</taxon>
        <taxon>Metazoa</taxon>
        <taxon>Chordata</taxon>
        <taxon>Craniata</taxon>
        <taxon>Vertebrata</taxon>
        <taxon>Euteleostomi</taxon>
        <taxon>Mammalia</taxon>
        <taxon>Eutheria</taxon>
        <taxon>Euarchontoglires</taxon>
        <taxon>Glires</taxon>
        <taxon>Rodentia</taxon>
        <taxon>Myomorpha</taxon>
        <taxon>Muroidea</taxon>
        <taxon>Muridae</taxon>
        <taxon>Murinae</taxon>
        <taxon>Mus</taxon>
        <taxon>Mus</taxon>
    </lineage>
</organism>
<dbReference type="AGR" id="MGI:95484"/>
<dbReference type="MGI" id="MGI:95484">
    <property type="gene designation" value="Fas"/>
</dbReference>
<keyword evidence="3" id="KW-1185">Reference proteome</keyword>
<dbReference type="ExpressionAtlas" id="A0A494BBE8">
    <property type="expression patterns" value="baseline and differential"/>
</dbReference>
<name>A0A494BBE8_MOUSE</name>
<proteinExistence type="predicted"/>
<dbReference type="GeneTree" id="ENSGT00950000183126"/>
<reference evidence="1 3" key="2">
    <citation type="journal article" date="2011" name="PLoS Biol.">
        <title>Modernizing reference genome assemblies.</title>
        <authorList>
            <person name="Church D.M."/>
            <person name="Schneider V.A."/>
            <person name="Graves T."/>
            <person name="Auger K."/>
            <person name="Cunningham F."/>
            <person name="Bouk N."/>
            <person name="Chen H.C."/>
            <person name="Agarwala R."/>
            <person name="McLaren W.M."/>
            <person name="Ritchie G.R."/>
            <person name="Albracht D."/>
            <person name="Kremitzki M."/>
            <person name="Rock S."/>
            <person name="Kotkiewicz H."/>
            <person name="Kremitzki C."/>
            <person name="Wollam A."/>
            <person name="Trani L."/>
            <person name="Fulton L."/>
            <person name="Fulton R."/>
            <person name="Matthews L."/>
            <person name="Whitehead S."/>
            <person name="Chow W."/>
            <person name="Torrance J."/>
            <person name="Dunn M."/>
            <person name="Harden G."/>
            <person name="Threadgold G."/>
            <person name="Wood J."/>
            <person name="Collins J."/>
            <person name="Heath P."/>
            <person name="Griffiths G."/>
            <person name="Pelan S."/>
            <person name="Grafham D."/>
            <person name="Eichler E.E."/>
            <person name="Weinstock G."/>
            <person name="Mardis E.R."/>
            <person name="Wilson R.K."/>
            <person name="Howe K."/>
            <person name="Flicek P."/>
            <person name="Hubbard T."/>
        </authorList>
    </citation>
    <scope>NUCLEOTIDE SEQUENCE [LARGE SCALE GENOMIC DNA]</scope>
    <source>
        <strain evidence="1 3">C57BL/6J</strain>
    </source>
</reference>
<reference evidence="1" key="3">
    <citation type="submission" date="2025-08" db="UniProtKB">
        <authorList>
            <consortium name="Ensembl"/>
        </authorList>
    </citation>
    <scope>IDENTIFICATION</scope>
    <source>
        <strain evidence="1">C57BL/6J</strain>
    </source>
</reference>
<gene>
    <name evidence="1 2" type="primary">Fas</name>
</gene>
<protein>
    <submittedName>
        <fullName evidence="1">Fas cell surface death receptor</fullName>
    </submittedName>
</protein>
<evidence type="ECO:0000313" key="1">
    <source>
        <dbReference type="Ensembl" id="ENSMUSP00000158489.2"/>
    </source>
</evidence>
<dbReference type="Proteomes" id="UP000000589">
    <property type="component" value="Chromosome 19"/>
</dbReference>